<dbReference type="EMBL" id="AC145366">
    <property type="protein sequence ID" value="AAX96783.1"/>
    <property type="molecule type" value="Genomic_DNA"/>
</dbReference>
<proteinExistence type="predicted"/>
<evidence type="ECO:0000313" key="2">
    <source>
        <dbReference type="EMBL" id="AAX96783.1"/>
    </source>
</evidence>
<sequence>MCGHDPTNGHLSSLRKNEVPRTQSIDNLPKTANLPVPIKNQMPGVVEDMGADGGTWDSMDGEIHSRDKTPVPIELVRVNNVNTLLQQAPFDMT</sequence>
<evidence type="ECO:0000313" key="3">
    <source>
        <dbReference type="Proteomes" id="UP000000763"/>
    </source>
</evidence>
<accession>Q2R7P4</accession>
<reference evidence="3" key="1">
    <citation type="journal article" date="2005" name="Nature">
        <title>The map-based sequence of the rice genome.</title>
        <authorList>
            <consortium name="International rice genome sequencing project (IRGSP)"/>
            <person name="Matsumoto T."/>
            <person name="Wu J."/>
            <person name="Kanamori H."/>
            <person name="Katayose Y."/>
            <person name="Fujisawa M."/>
            <person name="Namiki N."/>
            <person name="Mizuno H."/>
            <person name="Yamamoto K."/>
            <person name="Antonio B.A."/>
            <person name="Baba T."/>
            <person name="Sakata K."/>
            <person name="Nagamura Y."/>
            <person name="Aoki H."/>
            <person name="Arikawa K."/>
            <person name="Arita K."/>
            <person name="Bito T."/>
            <person name="Chiden Y."/>
            <person name="Fujitsuka N."/>
            <person name="Fukunaka R."/>
            <person name="Hamada M."/>
            <person name="Harada C."/>
            <person name="Hayashi A."/>
            <person name="Hijishita S."/>
            <person name="Honda M."/>
            <person name="Hosokawa S."/>
            <person name="Ichikawa Y."/>
            <person name="Idonuma A."/>
            <person name="Iijima M."/>
            <person name="Ikeda M."/>
            <person name="Ikeno M."/>
            <person name="Ito K."/>
            <person name="Ito S."/>
            <person name="Ito T."/>
            <person name="Ito Y."/>
            <person name="Ito Y."/>
            <person name="Iwabuchi A."/>
            <person name="Kamiya K."/>
            <person name="Karasawa W."/>
            <person name="Kurita K."/>
            <person name="Katagiri S."/>
            <person name="Kikuta A."/>
            <person name="Kobayashi H."/>
            <person name="Kobayashi N."/>
            <person name="Machita K."/>
            <person name="Maehara T."/>
            <person name="Masukawa M."/>
            <person name="Mizubayashi T."/>
            <person name="Mukai Y."/>
            <person name="Nagasaki H."/>
            <person name="Nagata Y."/>
            <person name="Naito S."/>
            <person name="Nakashima M."/>
            <person name="Nakama Y."/>
            <person name="Nakamichi Y."/>
            <person name="Nakamura M."/>
            <person name="Meguro A."/>
            <person name="Negishi M."/>
            <person name="Ohta I."/>
            <person name="Ohta T."/>
            <person name="Okamoto M."/>
            <person name="Ono N."/>
            <person name="Saji S."/>
            <person name="Sakaguchi M."/>
            <person name="Sakai K."/>
            <person name="Shibata M."/>
            <person name="Shimokawa T."/>
            <person name="Song J."/>
            <person name="Takazaki Y."/>
            <person name="Terasawa K."/>
            <person name="Tsugane M."/>
            <person name="Tsuji K."/>
            <person name="Ueda S."/>
            <person name="Waki K."/>
            <person name="Yamagata H."/>
            <person name="Yamamoto M."/>
            <person name="Yamamoto S."/>
            <person name="Yamane H."/>
            <person name="Yoshiki S."/>
            <person name="Yoshihara R."/>
            <person name="Yukawa K."/>
            <person name="Zhong H."/>
            <person name="Yano M."/>
            <person name="Yuan Q."/>
            <person name="Ouyang S."/>
            <person name="Liu J."/>
            <person name="Jones K.M."/>
            <person name="Gansberger K."/>
            <person name="Moffat K."/>
            <person name="Hill J."/>
            <person name="Bera J."/>
            <person name="Fadrosh D."/>
            <person name="Jin S."/>
            <person name="Johri S."/>
            <person name="Kim M."/>
            <person name="Overton L."/>
            <person name="Reardon M."/>
            <person name="Tsitrin T."/>
            <person name="Vuong H."/>
            <person name="Weaver B."/>
            <person name="Ciecko A."/>
            <person name="Tallon L."/>
            <person name="Jackson J."/>
            <person name="Pai G."/>
            <person name="Aken S.V."/>
            <person name="Utterback T."/>
            <person name="Reidmuller S."/>
            <person name="Feldblyum T."/>
            <person name="Hsiao J."/>
            <person name="Zismann V."/>
            <person name="Iobst S."/>
            <person name="de Vazeille A.R."/>
            <person name="Buell C.R."/>
            <person name="Ying K."/>
            <person name="Li Y."/>
            <person name="Lu T."/>
            <person name="Huang Y."/>
            <person name="Zhao Q."/>
            <person name="Feng Q."/>
            <person name="Zhang L."/>
            <person name="Zhu J."/>
            <person name="Weng Q."/>
            <person name="Mu J."/>
            <person name="Lu Y."/>
            <person name="Fan D."/>
            <person name="Liu Y."/>
            <person name="Guan J."/>
            <person name="Zhang Y."/>
            <person name="Yu S."/>
            <person name="Liu X."/>
            <person name="Zhang Y."/>
            <person name="Hong G."/>
            <person name="Han B."/>
            <person name="Choisne N."/>
            <person name="Demange N."/>
            <person name="Orjeda G."/>
            <person name="Samain S."/>
            <person name="Cattolico L."/>
            <person name="Pelletier E."/>
            <person name="Couloux A."/>
            <person name="Segurens B."/>
            <person name="Wincker P."/>
            <person name="D'Hont A."/>
            <person name="Scarpelli C."/>
            <person name="Weissenbach J."/>
            <person name="Salanoubat M."/>
            <person name="Quetier F."/>
            <person name="Yu Y."/>
            <person name="Kim H.R."/>
            <person name="Rambo T."/>
            <person name="Currie J."/>
            <person name="Collura K."/>
            <person name="Luo M."/>
            <person name="Yang T."/>
            <person name="Ammiraju J.S.S."/>
            <person name="Engler F."/>
            <person name="Soderlund C."/>
            <person name="Wing R.A."/>
            <person name="Palmer L.E."/>
            <person name="de la Bastide M."/>
            <person name="Spiegel L."/>
            <person name="Nascimento L."/>
            <person name="Zutavern T."/>
            <person name="O'Shaughnessy A."/>
            <person name="Dike S."/>
            <person name="Dedhia N."/>
            <person name="Preston R."/>
            <person name="Balija V."/>
            <person name="McCombie W.R."/>
            <person name="Chow T."/>
            <person name="Chen H."/>
            <person name="Chung M."/>
            <person name="Chen C."/>
            <person name="Shaw J."/>
            <person name="Wu H."/>
            <person name="Hsiao K."/>
            <person name="Chao Y."/>
            <person name="Chu M."/>
            <person name="Cheng C."/>
            <person name="Hour A."/>
            <person name="Lee P."/>
            <person name="Lin S."/>
            <person name="Lin Y."/>
            <person name="Liou J."/>
            <person name="Liu S."/>
            <person name="Hsing Y."/>
            <person name="Raghuvanshi S."/>
            <person name="Mohanty A."/>
            <person name="Bharti A.K."/>
            <person name="Gaur A."/>
            <person name="Gupta V."/>
            <person name="Kumar D."/>
            <person name="Ravi V."/>
            <person name="Vij S."/>
            <person name="Kapur A."/>
            <person name="Khurana P."/>
            <person name="Khurana P."/>
            <person name="Khurana J.P."/>
            <person name="Tyagi A.K."/>
            <person name="Gaikwad K."/>
            <person name="Singh A."/>
            <person name="Dalal V."/>
            <person name="Srivastava S."/>
            <person name="Dixit A."/>
            <person name="Pal A.K."/>
            <person name="Ghazi I.A."/>
            <person name="Yadav M."/>
            <person name="Pandit A."/>
            <person name="Bhargava A."/>
            <person name="Sureshbabu K."/>
            <person name="Batra K."/>
            <person name="Sharma T.R."/>
            <person name="Mohapatra T."/>
            <person name="Singh N.K."/>
            <person name="Messing J."/>
            <person name="Nelson A.B."/>
            <person name="Fuks G."/>
            <person name="Kavchok S."/>
            <person name="Keizer G."/>
            <person name="Linton E."/>
            <person name="Llaca V."/>
            <person name="Song R."/>
            <person name="Tanyolac B."/>
            <person name="Young S."/>
            <person name="Ho-Il K."/>
            <person name="Hahn J.H."/>
            <person name="Sangsakoo G."/>
            <person name="Vanavichit A."/>
            <person name="de Mattos Luiz.A.T."/>
            <person name="Zimmer P.D."/>
            <person name="Malone G."/>
            <person name="Dellagostin O."/>
            <person name="de Oliveira A.C."/>
            <person name="Bevan M."/>
            <person name="Bancroft I."/>
            <person name="Minx P."/>
            <person name="Cordum H."/>
            <person name="Wilson R."/>
            <person name="Cheng Z."/>
            <person name="Jin W."/>
            <person name="Jiang J."/>
            <person name="Leong S.A."/>
            <person name="Iwama H."/>
            <person name="Gojobori T."/>
            <person name="Itoh T."/>
            <person name="Niimura Y."/>
            <person name="Fujii Y."/>
            <person name="Habara T."/>
            <person name="Sakai H."/>
            <person name="Sato Y."/>
            <person name="Wilson G."/>
            <person name="Kumar K."/>
            <person name="McCouch S."/>
            <person name="Juretic N."/>
            <person name="Hoen D."/>
            <person name="Wright S."/>
            <person name="Bruskiewich R."/>
            <person name="Bureau T."/>
            <person name="Miyao A."/>
            <person name="Hirochika H."/>
            <person name="Nishikawa T."/>
            <person name="Kadowaki K."/>
            <person name="Sugiura M."/>
            <person name="Burr B."/>
            <person name="Sasaki T."/>
        </authorList>
    </citation>
    <scope>NUCLEOTIDE SEQUENCE [LARGE SCALE GENOMIC DNA]</scope>
    <source>
        <strain evidence="3">cv. Nipponbare</strain>
    </source>
</reference>
<dbReference type="Proteomes" id="UP000000763">
    <property type="component" value="Chromosome 11"/>
</dbReference>
<reference evidence="3" key="2">
    <citation type="journal article" date="2008" name="Nucleic Acids Res.">
        <title>The rice annotation project database (RAP-DB): 2008 update.</title>
        <authorList>
            <consortium name="The rice annotation project (RAP)"/>
        </authorList>
    </citation>
    <scope>GENOME REANNOTATION</scope>
    <source>
        <strain evidence="3">cv. Nipponbare</strain>
    </source>
</reference>
<gene>
    <name evidence="2" type="ordered locus">LOC_Os11g15420</name>
</gene>
<feature type="region of interest" description="Disordered" evidence="1">
    <location>
        <begin position="1"/>
        <end position="68"/>
    </location>
</feature>
<organism evidence="2 3">
    <name type="scientific">Oryza sativa subsp. japonica</name>
    <name type="common">Rice</name>
    <dbReference type="NCBI Taxonomy" id="39947"/>
    <lineage>
        <taxon>Eukaryota</taxon>
        <taxon>Viridiplantae</taxon>
        <taxon>Streptophyta</taxon>
        <taxon>Embryophyta</taxon>
        <taxon>Tracheophyta</taxon>
        <taxon>Spermatophyta</taxon>
        <taxon>Magnoliopsida</taxon>
        <taxon>Liliopsida</taxon>
        <taxon>Poales</taxon>
        <taxon>Poaceae</taxon>
        <taxon>BOP clade</taxon>
        <taxon>Oryzoideae</taxon>
        <taxon>Oryzeae</taxon>
        <taxon>Oryzinae</taxon>
        <taxon>Oryza</taxon>
        <taxon>Oryza sativa</taxon>
    </lineage>
</organism>
<dbReference type="AlphaFoldDB" id="Q2R7P4"/>
<protein>
    <submittedName>
        <fullName evidence="2">Uncharacterized protein</fullName>
    </submittedName>
</protein>
<evidence type="ECO:0000256" key="1">
    <source>
        <dbReference type="SAM" id="MobiDB-lite"/>
    </source>
</evidence>
<name>Q2R7P4_ORYSJ</name>